<comment type="similarity">
    <text evidence="2">Belongs to the MreD family.</text>
</comment>
<dbReference type="InterPro" id="IPR007227">
    <property type="entry name" value="Cell_shape_determining_MreD"/>
</dbReference>
<evidence type="ECO:0000256" key="7">
    <source>
        <dbReference type="ARBA" id="ARBA00023136"/>
    </source>
</evidence>
<gene>
    <name evidence="9" type="primary">mreD</name>
    <name evidence="9" type="ORF">VA613_01615</name>
</gene>
<evidence type="ECO:0000313" key="9">
    <source>
        <dbReference type="EMBL" id="WRS39592.1"/>
    </source>
</evidence>
<feature type="transmembrane region" description="Helical" evidence="8">
    <location>
        <begin position="109"/>
        <end position="128"/>
    </location>
</feature>
<dbReference type="RefSeq" id="WP_324780123.1">
    <property type="nucleotide sequence ID" value="NZ_CP141769.1"/>
</dbReference>
<dbReference type="PIRSF" id="PIRSF018472">
    <property type="entry name" value="MreD_proteobac"/>
    <property type="match status" value="1"/>
</dbReference>
<feature type="transmembrane region" description="Helical" evidence="8">
    <location>
        <begin position="134"/>
        <end position="157"/>
    </location>
</feature>
<keyword evidence="10" id="KW-1185">Reference proteome</keyword>
<dbReference type="Pfam" id="PF04093">
    <property type="entry name" value="MreD"/>
    <property type="match status" value="1"/>
</dbReference>
<evidence type="ECO:0000256" key="8">
    <source>
        <dbReference type="SAM" id="Phobius"/>
    </source>
</evidence>
<dbReference type="Proteomes" id="UP001334732">
    <property type="component" value="Chromosome"/>
</dbReference>
<evidence type="ECO:0000313" key="10">
    <source>
        <dbReference type="Proteomes" id="UP001334732"/>
    </source>
</evidence>
<keyword evidence="3" id="KW-1003">Cell membrane</keyword>
<evidence type="ECO:0000256" key="5">
    <source>
        <dbReference type="ARBA" id="ARBA00022960"/>
    </source>
</evidence>
<accession>A0ABZ1CJZ4</accession>
<dbReference type="PANTHER" id="PTHR37484">
    <property type="entry name" value="ROD SHAPE-DETERMINING PROTEIN MRED"/>
    <property type="match status" value="1"/>
</dbReference>
<dbReference type="PANTHER" id="PTHR37484:SF1">
    <property type="entry name" value="ROD SHAPE-DETERMINING PROTEIN MRED"/>
    <property type="match status" value="1"/>
</dbReference>
<evidence type="ECO:0000256" key="6">
    <source>
        <dbReference type="ARBA" id="ARBA00022989"/>
    </source>
</evidence>
<evidence type="ECO:0000256" key="3">
    <source>
        <dbReference type="ARBA" id="ARBA00022475"/>
    </source>
</evidence>
<keyword evidence="6 8" id="KW-1133">Transmembrane helix</keyword>
<dbReference type="NCBIfam" id="TIGR03426">
    <property type="entry name" value="shape_MreD"/>
    <property type="match status" value="1"/>
</dbReference>
<keyword evidence="4 8" id="KW-0812">Transmembrane</keyword>
<evidence type="ECO:0000256" key="4">
    <source>
        <dbReference type="ARBA" id="ARBA00022692"/>
    </source>
</evidence>
<evidence type="ECO:0000256" key="2">
    <source>
        <dbReference type="ARBA" id="ARBA00007776"/>
    </source>
</evidence>
<evidence type="ECO:0000256" key="1">
    <source>
        <dbReference type="ARBA" id="ARBA00004651"/>
    </source>
</evidence>
<comment type="subcellular location">
    <subcellularLocation>
        <location evidence="1">Cell membrane</location>
        <topology evidence="1">Multi-pass membrane protein</topology>
    </subcellularLocation>
</comment>
<dbReference type="InterPro" id="IPR026034">
    <property type="entry name" value="MreD_proteobac"/>
</dbReference>
<sequence length="166" mass="18325">MNDSLQHAGGWRRILGTLALAVLIEQMPWSGWGLVARPDFLLVAVLFWALHQPARVGFATAFLLGLLTDFQDGPVFGQHAIAYVMAAYLVQFLRLRLLQFEPLRQAAQMFPILLGAQLVVLLVGWLAVNPPAGLDILIPVPASTLLWYLVALFGRIWHGKGAPHRA</sequence>
<keyword evidence="5" id="KW-0133">Cell shape</keyword>
<name>A0ABZ1CJZ4_9PROT</name>
<protein>
    <submittedName>
        <fullName evidence="9">Rod shape-determining protein MreD</fullName>
    </submittedName>
</protein>
<dbReference type="EMBL" id="CP141769">
    <property type="protein sequence ID" value="WRS39592.1"/>
    <property type="molecule type" value="Genomic_DNA"/>
</dbReference>
<feature type="transmembrane region" description="Helical" evidence="8">
    <location>
        <begin position="80"/>
        <end position="97"/>
    </location>
</feature>
<feature type="transmembrane region" description="Helical" evidence="8">
    <location>
        <begin position="40"/>
        <end position="68"/>
    </location>
</feature>
<organism evidence="9 10">
    <name type="scientific">Thiobacillus sedimenti</name>
    <dbReference type="NCBI Taxonomy" id="3110231"/>
    <lineage>
        <taxon>Bacteria</taxon>
        <taxon>Pseudomonadati</taxon>
        <taxon>Pseudomonadota</taxon>
        <taxon>Betaproteobacteria</taxon>
        <taxon>Nitrosomonadales</taxon>
        <taxon>Thiobacillaceae</taxon>
        <taxon>Thiobacillus</taxon>
    </lineage>
</organism>
<proteinExistence type="inferred from homology"/>
<keyword evidence="7 8" id="KW-0472">Membrane</keyword>
<reference evidence="9 10" key="1">
    <citation type="submission" date="2023-12" db="EMBL/GenBank/DDBJ databases">
        <title>Thiobacillus sedimentum sp. nov., a chemolithoautotrophic sulfur-oxidizing bacterium isolated from freshwater sediment.</title>
        <authorList>
            <person name="Luo J."/>
            <person name="Dai C."/>
        </authorList>
    </citation>
    <scope>NUCLEOTIDE SEQUENCE [LARGE SCALE GENOMIC DNA]</scope>
    <source>
        <strain evidence="9 10">SCUT-2</strain>
    </source>
</reference>